<dbReference type="EMBL" id="CABVPW010000013">
    <property type="protein sequence ID" value="VWB64759.1"/>
    <property type="molecule type" value="Genomic_DNA"/>
</dbReference>
<evidence type="ECO:0000313" key="3">
    <source>
        <dbReference type="Proteomes" id="UP000494218"/>
    </source>
</evidence>
<gene>
    <name evidence="2" type="ORF">BLA23254_03008</name>
</gene>
<evidence type="ECO:0000259" key="1">
    <source>
        <dbReference type="Pfam" id="PF24719"/>
    </source>
</evidence>
<dbReference type="InterPro" id="IPR056509">
    <property type="entry name" value="Imm33-like"/>
</dbReference>
<dbReference type="AlphaFoldDB" id="A0A6P2L4Z2"/>
<reference evidence="2 3" key="1">
    <citation type="submission" date="2019-09" db="EMBL/GenBank/DDBJ databases">
        <authorList>
            <person name="Depoorter E."/>
        </authorList>
    </citation>
    <scope>NUCLEOTIDE SEQUENCE [LARGE SCALE GENOMIC DNA]</scope>
    <source>
        <strain evidence="2">LMG 23254</strain>
    </source>
</reference>
<accession>A0A6P2L4Z2</accession>
<organism evidence="2 3">
    <name type="scientific">Burkholderia lata (strain ATCC 17760 / DSM 23089 / LMG 22485 / NCIMB 9086 / R18194 / 383)</name>
    <dbReference type="NCBI Taxonomy" id="482957"/>
    <lineage>
        <taxon>Bacteria</taxon>
        <taxon>Pseudomonadati</taxon>
        <taxon>Pseudomonadota</taxon>
        <taxon>Betaproteobacteria</taxon>
        <taxon>Burkholderiales</taxon>
        <taxon>Burkholderiaceae</taxon>
        <taxon>Burkholderia</taxon>
        <taxon>Burkholderia cepacia complex</taxon>
    </lineage>
</organism>
<evidence type="ECO:0000313" key="2">
    <source>
        <dbReference type="EMBL" id="VWB64759.1"/>
    </source>
</evidence>
<name>A0A6P2L4Z2_BURL3</name>
<sequence>MNVTDDPMAVRERQEAVCARYGMSATDPGHKVAVAMSTLGRMPVYGTRIALKDGDDIGWFFHCGEYSDAVDFYQPLHAAHLAAYLPLVLPYLRLPPGARFIIDAAGYEDVWMDSPDGDASA</sequence>
<dbReference type="Pfam" id="PF24719">
    <property type="entry name" value="Imm33-like"/>
    <property type="match status" value="1"/>
</dbReference>
<proteinExistence type="predicted"/>
<protein>
    <recommendedName>
        <fullName evidence="1">Imm33-like domain-containing protein</fullName>
    </recommendedName>
</protein>
<dbReference type="Proteomes" id="UP000494218">
    <property type="component" value="Unassembled WGS sequence"/>
</dbReference>
<feature type="domain" description="Imm33-like" evidence="1">
    <location>
        <begin position="14"/>
        <end position="113"/>
    </location>
</feature>